<sequence>DQASLPRHQAEDHEDSNQQSNAAAMAERIKCNGCDKLVVKRSMYNHTKICPRLVDPNNDERLVCGLPVPDRNPPEACSRRHRSETALRDHKQTVHHYFQPGKPGYEKRDTTRLGDLLRYSRPVLSSRVALEGAQLQGQLRRLTNAELSRSLADWVGRATQDTKDTLARRLILIRKERQGLGLDIL</sequence>
<evidence type="ECO:0000313" key="2">
    <source>
        <dbReference type="EMBL" id="KAK4202983.1"/>
    </source>
</evidence>
<dbReference type="Proteomes" id="UP001303160">
    <property type="component" value="Unassembled WGS sequence"/>
</dbReference>
<dbReference type="EMBL" id="MU863893">
    <property type="protein sequence ID" value="KAK4202983.1"/>
    <property type="molecule type" value="Genomic_DNA"/>
</dbReference>
<comment type="caution">
    <text evidence="2">The sequence shown here is derived from an EMBL/GenBank/DDBJ whole genome shotgun (WGS) entry which is preliminary data.</text>
</comment>
<feature type="non-terminal residue" evidence="2">
    <location>
        <position position="185"/>
    </location>
</feature>
<feature type="non-terminal residue" evidence="2">
    <location>
        <position position="1"/>
    </location>
</feature>
<reference evidence="2" key="2">
    <citation type="submission" date="2023-05" db="EMBL/GenBank/DDBJ databases">
        <authorList>
            <consortium name="Lawrence Berkeley National Laboratory"/>
            <person name="Steindorff A."/>
            <person name="Hensen N."/>
            <person name="Bonometti L."/>
            <person name="Westerberg I."/>
            <person name="Brannstrom I.O."/>
            <person name="Guillou S."/>
            <person name="Cros-Aarteil S."/>
            <person name="Calhoun S."/>
            <person name="Haridas S."/>
            <person name="Kuo A."/>
            <person name="Mondo S."/>
            <person name="Pangilinan J."/>
            <person name="Riley R."/>
            <person name="Labutti K."/>
            <person name="Andreopoulos B."/>
            <person name="Lipzen A."/>
            <person name="Chen C."/>
            <person name="Yanf M."/>
            <person name="Daum C."/>
            <person name="Ng V."/>
            <person name="Clum A."/>
            <person name="Ohm R."/>
            <person name="Martin F."/>
            <person name="Silar P."/>
            <person name="Natvig D."/>
            <person name="Lalanne C."/>
            <person name="Gautier V."/>
            <person name="Ament-Velasquez S.L."/>
            <person name="Kruys A."/>
            <person name="Hutchinson M.I."/>
            <person name="Powell A.J."/>
            <person name="Barry K."/>
            <person name="Miller A.N."/>
            <person name="Grigoriev I.V."/>
            <person name="Debuchy R."/>
            <person name="Gladieux P."/>
            <person name="Thoren M.H."/>
            <person name="Johannesson H."/>
        </authorList>
    </citation>
    <scope>NUCLEOTIDE SEQUENCE</scope>
    <source>
        <strain evidence="2">CBS 315.58</strain>
    </source>
</reference>
<reference evidence="2" key="1">
    <citation type="journal article" date="2023" name="Mol. Phylogenet. Evol.">
        <title>Genome-scale phylogeny and comparative genomics of the fungal order Sordariales.</title>
        <authorList>
            <person name="Hensen N."/>
            <person name="Bonometti L."/>
            <person name="Westerberg I."/>
            <person name="Brannstrom I.O."/>
            <person name="Guillou S."/>
            <person name="Cros-Aarteil S."/>
            <person name="Calhoun S."/>
            <person name="Haridas S."/>
            <person name="Kuo A."/>
            <person name="Mondo S."/>
            <person name="Pangilinan J."/>
            <person name="Riley R."/>
            <person name="LaButti K."/>
            <person name="Andreopoulos B."/>
            <person name="Lipzen A."/>
            <person name="Chen C."/>
            <person name="Yan M."/>
            <person name="Daum C."/>
            <person name="Ng V."/>
            <person name="Clum A."/>
            <person name="Steindorff A."/>
            <person name="Ohm R.A."/>
            <person name="Martin F."/>
            <person name="Silar P."/>
            <person name="Natvig D.O."/>
            <person name="Lalanne C."/>
            <person name="Gautier V."/>
            <person name="Ament-Velasquez S.L."/>
            <person name="Kruys A."/>
            <person name="Hutchinson M.I."/>
            <person name="Powell A.J."/>
            <person name="Barry K."/>
            <person name="Miller A.N."/>
            <person name="Grigoriev I.V."/>
            <person name="Debuchy R."/>
            <person name="Gladieux P."/>
            <person name="Hiltunen Thoren M."/>
            <person name="Johannesson H."/>
        </authorList>
    </citation>
    <scope>NUCLEOTIDE SEQUENCE</scope>
    <source>
        <strain evidence="2">CBS 315.58</strain>
    </source>
</reference>
<gene>
    <name evidence="2" type="ORF">QBC40DRAFT_149397</name>
</gene>
<evidence type="ECO:0000313" key="3">
    <source>
        <dbReference type="Proteomes" id="UP001303160"/>
    </source>
</evidence>
<feature type="region of interest" description="Disordered" evidence="1">
    <location>
        <begin position="1"/>
        <end position="23"/>
    </location>
</feature>
<accession>A0AAN6XLG6</accession>
<dbReference type="AlphaFoldDB" id="A0AAN6XLG6"/>
<organism evidence="2 3">
    <name type="scientific">Triangularia verruculosa</name>
    <dbReference type="NCBI Taxonomy" id="2587418"/>
    <lineage>
        <taxon>Eukaryota</taxon>
        <taxon>Fungi</taxon>
        <taxon>Dikarya</taxon>
        <taxon>Ascomycota</taxon>
        <taxon>Pezizomycotina</taxon>
        <taxon>Sordariomycetes</taxon>
        <taxon>Sordariomycetidae</taxon>
        <taxon>Sordariales</taxon>
        <taxon>Podosporaceae</taxon>
        <taxon>Triangularia</taxon>
    </lineage>
</organism>
<protein>
    <submittedName>
        <fullName evidence="2">Uncharacterized protein</fullName>
    </submittedName>
</protein>
<name>A0AAN6XLG6_9PEZI</name>
<proteinExistence type="predicted"/>
<evidence type="ECO:0000256" key="1">
    <source>
        <dbReference type="SAM" id="MobiDB-lite"/>
    </source>
</evidence>
<keyword evidence="3" id="KW-1185">Reference proteome</keyword>